<feature type="binding site" description="covalent" evidence="8">
    <location>
        <position position="143"/>
    </location>
    <ligand>
        <name>heme c</name>
        <dbReference type="ChEBI" id="CHEBI:61717"/>
        <label>2</label>
    </ligand>
</feature>
<keyword evidence="6" id="KW-0249">Electron transport</keyword>
<dbReference type="OrthoDB" id="9773456at2"/>
<dbReference type="PANTHER" id="PTHR33751:SF9">
    <property type="entry name" value="CYTOCHROME C4"/>
    <property type="match status" value="1"/>
</dbReference>
<evidence type="ECO:0000256" key="8">
    <source>
        <dbReference type="PIRSR" id="PIRSR000005-1"/>
    </source>
</evidence>
<dbReference type="Proteomes" id="UP000319732">
    <property type="component" value="Unassembled WGS sequence"/>
</dbReference>
<comment type="caution">
    <text evidence="11">The sequence shown here is derived from an EMBL/GenBank/DDBJ whole genome shotgun (WGS) entry which is preliminary data.</text>
</comment>
<dbReference type="AlphaFoldDB" id="A0A545SYV9"/>
<feature type="binding site" description="axial binding residue" evidence="9">
    <location>
        <position position="191"/>
    </location>
    <ligand>
        <name>heme c</name>
        <dbReference type="ChEBI" id="CHEBI:61717"/>
        <label>2</label>
    </ligand>
    <ligandPart>
        <name>Fe</name>
        <dbReference type="ChEBI" id="CHEBI:18248"/>
    </ligandPart>
</feature>
<evidence type="ECO:0000256" key="5">
    <source>
        <dbReference type="ARBA" id="ARBA00022764"/>
    </source>
</evidence>
<keyword evidence="7 9" id="KW-0408">Iron</keyword>
<keyword evidence="5" id="KW-0574">Periplasm</keyword>
<dbReference type="Pfam" id="PF00034">
    <property type="entry name" value="Cytochrom_C"/>
    <property type="match status" value="1"/>
</dbReference>
<name>A0A545SYV9_9GAMM</name>
<evidence type="ECO:0000256" key="6">
    <source>
        <dbReference type="ARBA" id="ARBA00022982"/>
    </source>
</evidence>
<feature type="binding site" description="axial binding residue" evidence="9">
    <location>
        <position position="46"/>
    </location>
    <ligand>
        <name>heme c</name>
        <dbReference type="ChEBI" id="CHEBI:61717"/>
        <label>1</label>
    </ligand>
    <ligandPart>
        <name>Fe</name>
        <dbReference type="ChEBI" id="CHEBI:18248"/>
    </ligandPart>
</feature>
<keyword evidence="2" id="KW-0813">Transport</keyword>
<dbReference type="EMBL" id="VHSG01000025">
    <property type="protein sequence ID" value="TQV70144.1"/>
    <property type="molecule type" value="Genomic_DNA"/>
</dbReference>
<feature type="binding site" description="covalent" evidence="8">
    <location>
        <position position="42"/>
    </location>
    <ligand>
        <name>heme c</name>
        <dbReference type="ChEBI" id="CHEBI:61717"/>
        <label>1</label>
    </ligand>
</feature>
<evidence type="ECO:0000256" key="3">
    <source>
        <dbReference type="ARBA" id="ARBA00022617"/>
    </source>
</evidence>
<feature type="binding site" description="covalent" evidence="8">
    <location>
        <position position="45"/>
    </location>
    <ligand>
        <name>heme c</name>
        <dbReference type="ChEBI" id="CHEBI:61717"/>
        <label>1</label>
    </ligand>
</feature>
<organism evidence="11 12">
    <name type="scientific">Exilibacterium tricleocarpae</name>
    <dbReference type="NCBI Taxonomy" id="2591008"/>
    <lineage>
        <taxon>Bacteria</taxon>
        <taxon>Pseudomonadati</taxon>
        <taxon>Pseudomonadota</taxon>
        <taxon>Gammaproteobacteria</taxon>
        <taxon>Cellvibrionales</taxon>
        <taxon>Cellvibrionaceae</taxon>
        <taxon>Exilibacterium</taxon>
    </lineage>
</organism>
<comment type="PTM">
    <text evidence="8">Binds 2 heme c groups covalently per subunit.</text>
</comment>
<comment type="subcellular location">
    <subcellularLocation>
        <location evidence="1">Periplasm</location>
    </subcellularLocation>
</comment>
<dbReference type="SUPFAM" id="SSF46626">
    <property type="entry name" value="Cytochrome c"/>
    <property type="match status" value="2"/>
</dbReference>
<keyword evidence="3 8" id="KW-0349">Heme</keyword>
<protein>
    <submittedName>
        <fullName evidence="11">C-type cytochrome</fullName>
    </submittedName>
</protein>
<feature type="domain" description="Cytochrome c" evidence="10">
    <location>
        <begin position="30"/>
        <end position="117"/>
    </location>
</feature>
<evidence type="ECO:0000256" key="2">
    <source>
        <dbReference type="ARBA" id="ARBA00022448"/>
    </source>
</evidence>
<dbReference type="GO" id="GO:0009055">
    <property type="term" value="F:electron transfer activity"/>
    <property type="evidence" value="ECO:0007669"/>
    <property type="project" value="InterPro"/>
</dbReference>
<feature type="binding site" description="axial binding residue" evidence="9">
    <location>
        <position position="144"/>
    </location>
    <ligand>
        <name>heme c</name>
        <dbReference type="ChEBI" id="CHEBI:61717"/>
        <label>2</label>
    </ligand>
    <ligandPart>
        <name>Fe</name>
        <dbReference type="ChEBI" id="CHEBI:18248"/>
    </ligandPart>
</feature>
<evidence type="ECO:0000256" key="7">
    <source>
        <dbReference type="ARBA" id="ARBA00023004"/>
    </source>
</evidence>
<feature type="binding site" description="covalent" evidence="8">
    <location>
        <position position="140"/>
    </location>
    <ligand>
        <name>heme c</name>
        <dbReference type="ChEBI" id="CHEBI:61717"/>
        <label>2</label>
    </ligand>
</feature>
<proteinExistence type="predicted"/>
<evidence type="ECO:0000313" key="12">
    <source>
        <dbReference type="Proteomes" id="UP000319732"/>
    </source>
</evidence>
<reference evidence="11 12" key="1">
    <citation type="submission" date="2019-06" db="EMBL/GenBank/DDBJ databases">
        <title>Whole genome sequence for Cellvibrionaceae sp. R142.</title>
        <authorList>
            <person name="Wang G."/>
        </authorList>
    </citation>
    <scope>NUCLEOTIDE SEQUENCE [LARGE SCALE GENOMIC DNA]</scope>
    <source>
        <strain evidence="11 12">R142</strain>
    </source>
</reference>
<gene>
    <name evidence="11" type="ORF">FKG94_21715</name>
</gene>
<dbReference type="InterPro" id="IPR009056">
    <property type="entry name" value="Cyt_c-like_dom"/>
</dbReference>
<dbReference type="Gene3D" id="1.10.760.10">
    <property type="entry name" value="Cytochrome c-like domain"/>
    <property type="match status" value="2"/>
</dbReference>
<evidence type="ECO:0000259" key="10">
    <source>
        <dbReference type="PROSITE" id="PS51007"/>
    </source>
</evidence>
<dbReference type="InterPro" id="IPR050597">
    <property type="entry name" value="Cytochrome_c_Oxidase_Subunit"/>
</dbReference>
<feature type="domain" description="Cytochrome c" evidence="10">
    <location>
        <begin position="127"/>
        <end position="215"/>
    </location>
</feature>
<accession>A0A545SYV9</accession>
<dbReference type="GO" id="GO:0020037">
    <property type="term" value="F:heme binding"/>
    <property type="evidence" value="ECO:0007669"/>
    <property type="project" value="InterPro"/>
</dbReference>
<dbReference type="InterPro" id="IPR036909">
    <property type="entry name" value="Cyt_c-like_dom_sf"/>
</dbReference>
<dbReference type="GO" id="GO:0005506">
    <property type="term" value="F:iron ion binding"/>
    <property type="evidence" value="ECO:0007669"/>
    <property type="project" value="InterPro"/>
</dbReference>
<dbReference type="PROSITE" id="PS51007">
    <property type="entry name" value="CYTC"/>
    <property type="match status" value="2"/>
</dbReference>
<keyword evidence="12" id="KW-1185">Reference proteome</keyword>
<sequence>MPGSTGNRLRLVKMIVLICGLGPATGWAQKEAPGVEQVFATCAVCHGQRAEGKRALQAPGLTALSAAYIARQLRNFAAGTRGAHPEDTHGAQMAAAVSQLGEGPVLERLATYIAALPAVTPEATVSGDLKRGKDFYSMVCGSCHGPAAEGNVKLQAPALAGTDDWYLVRQLEHFRAGIRGGEGADALDVQMRSMAQILPDTAAVHNVVAYIQSLVVSP</sequence>
<evidence type="ECO:0000256" key="1">
    <source>
        <dbReference type="ARBA" id="ARBA00004418"/>
    </source>
</evidence>
<feature type="binding site" description="axial binding residue" evidence="9">
    <location>
        <position position="93"/>
    </location>
    <ligand>
        <name>heme c</name>
        <dbReference type="ChEBI" id="CHEBI:61717"/>
        <label>1</label>
    </ligand>
    <ligandPart>
        <name>Fe</name>
        <dbReference type="ChEBI" id="CHEBI:18248"/>
    </ligandPart>
</feature>
<dbReference type="InterPro" id="IPR024167">
    <property type="entry name" value="Cytochrome_c4-like"/>
</dbReference>
<evidence type="ECO:0000256" key="4">
    <source>
        <dbReference type="ARBA" id="ARBA00022723"/>
    </source>
</evidence>
<dbReference type="PANTHER" id="PTHR33751">
    <property type="entry name" value="CBB3-TYPE CYTOCHROME C OXIDASE SUBUNIT FIXP"/>
    <property type="match status" value="1"/>
</dbReference>
<dbReference type="GO" id="GO:0042597">
    <property type="term" value="C:periplasmic space"/>
    <property type="evidence" value="ECO:0007669"/>
    <property type="project" value="UniProtKB-SubCell"/>
</dbReference>
<evidence type="ECO:0000256" key="9">
    <source>
        <dbReference type="PIRSR" id="PIRSR000005-2"/>
    </source>
</evidence>
<keyword evidence="4 9" id="KW-0479">Metal-binding</keyword>
<dbReference type="PIRSF" id="PIRSF000005">
    <property type="entry name" value="Cytochrome_c4"/>
    <property type="match status" value="1"/>
</dbReference>
<evidence type="ECO:0000313" key="11">
    <source>
        <dbReference type="EMBL" id="TQV70144.1"/>
    </source>
</evidence>